<evidence type="ECO:0000313" key="4">
    <source>
        <dbReference type="EMBL" id="MBK7273979.1"/>
    </source>
</evidence>
<dbReference type="Proteomes" id="UP000726105">
    <property type="component" value="Unassembled WGS sequence"/>
</dbReference>
<dbReference type="Gene3D" id="1.10.10.10">
    <property type="entry name" value="Winged helix-like DNA-binding domain superfamily/Winged helix DNA-binding domain"/>
    <property type="match status" value="1"/>
</dbReference>
<evidence type="ECO:0000259" key="2">
    <source>
        <dbReference type="PROSITE" id="PS50995"/>
    </source>
</evidence>
<dbReference type="AlphaFoldDB" id="A0A935IQ00"/>
<dbReference type="InterPro" id="IPR036388">
    <property type="entry name" value="WH-like_DNA-bd_sf"/>
</dbReference>
<organism evidence="4 7">
    <name type="scientific">Candidatus Phosphoribacter hodrii</name>
    <dbReference type="NCBI Taxonomy" id="2953743"/>
    <lineage>
        <taxon>Bacteria</taxon>
        <taxon>Bacillati</taxon>
        <taxon>Actinomycetota</taxon>
        <taxon>Actinomycetes</taxon>
        <taxon>Micrococcales</taxon>
        <taxon>Dermatophilaceae</taxon>
        <taxon>Candidatus Phosphoribacter</taxon>
    </lineage>
</organism>
<dbReference type="GO" id="GO:0006950">
    <property type="term" value="P:response to stress"/>
    <property type="evidence" value="ECO:0007669"/>
    <property type="project" value="TreeGrafter"/>
</dbReference>
<evidence type="ECO:0000313" key="5">
    <source>
        <dbReference type="EMBL" id="MBL0004297.1"/>
    </source>
</evidence>
<evidence type="ECO:0000256" key="1">
    <source>
        <dbReference type="SAM" id="MobiDB-lite"/>
    </source>
</evidence>
<dbReference type="EMBL" id="JADKGK010000020">
    <property type="protein sequence ID" value="MBL0004297.1"/>
    <property type="molecule type" value="Genomic_DNA"/>
</dbReference>
<sequence length="181" mass="20265">MMGSQTPASDVPGAEFRARAVRTTQERRPDVDPRAIALSLTLARIAATHQHQSERLVHRERGWSYSGFRVLYMIWLTEPVEARDLARFAGVSRQTTSTVLSTLEAARLVVRRQTSKTDRRLVSVRLTPRGRAAVDEAIGAQNALESDWFSVLNSAEQAQLQDMLERVLTRIDRPAETPAAD</sequence>
<dbReference type="SUPFAM" id="SSF46785">
    <property type="entry name" value="Winged helix' DNA-binding domain"/>
    <property type="match status" value="1"/>
</dbReference>
<dbReference type="EMBL" id="JADJIB010000004">
    <property type="protein sequence ID" value="MBK7273979.1"/>
    <property type="molecule type" value="Genomic_DNA"/>
</dbReference>
<dbReference type="EMBL" id="JADIXZ010000005">
    <property type="protein sequence ID" value="MBK6301717.1"/>
    <property type="molecule type" value="Genomic_DNA"/>
</dbReference>
<name>A0A935IQ00_9MICO</name>
<evidence type="ECO:0000313" key="6">
    <source>
        <dbReference type="Proteomes" id="UP000718281"/>
    </source>
</evidence>
<dbReference type="InterPro" id="IPR036390">
    <property type="entry name" value="WH_DNA-bd_sf"/>
</dbReference>
<dbReference type="Proteomes" id="UP000718281">
    <property type="component" value="Unassembled WGS sequence"/>
</dbReference>
<protein>
    <submittedName>
        <fullName evidence="4">MarR family transcriptional regulator</fullName>
    </submittedName>
</protein>
<dbReference type="PROSITE" id="PS50995">
    <property type="entry name" value="HTH_MARR_2"/>
    <property type="match status" value="1"/>
</dbReference>
<feature type="domain" description="HTH marR-type" evidence="2">
    <location>
        <begin position="35"/>
        <end position="169"/>
    </location>
</feature>
<dbReference type="GO" id="GO:0003700">
    <property type="term" value="F:DNA-binding transcription factor activity"/>
    <property type="evidence" value="ECO:0007669"/>
    <property type="project" value="InterPro"/>
</dbReference>
<dbReference type="PANTHER" id="PTHR33164:SF43">
    <property type="entry name" value="HTH-TYPE TRANSCRIPTIONAL REPRESSOR YETL"/>
    <property type="match status" value="1"/>
</dbReference>
<dbReference type="InterPro" id="IPR039422">
    <property type="entry name" value="MarR/SlyA-like"/>
</dbReference>
<dbReference type="Pfam" id="PF12802">
    <property type="entry name" value="MarR_2"/>
    <property type="match status" value="1"/>
</dbReference>
<dbReference type="InterPro" id="IPR000835">
    <property type="entry name" value="HTH_MarR-typ"/>
</dbReference>
<evidence type="ECO:0000313" key="7">
    <source>
        <dbReference type="Proteomes" id="UP000726105"/>
    </source>
</evidence>
<comment type="caution">
    <text evidence="4">The sequence shown here is derived from an EMBL/GenBank/DDBJ whole genome shotgun (WGS) entry which is preliminary data.</text>
</comment>
<accession>A0A935IQ00</accession>
<proteinExistence type="predicted"/>
<feature type="region of interest" description="Disordered" evidence="1">
    <location>
        <begin position="1"/>
        <end position="28"/>
    </location>
</feature>
<evidence type="ECO:0000313" key="3">
    <source>
        <dbReference type="EMBL" id="MBK6301717.1"/>
    </source>
</evidence>
<gene>
    <name evidence="3" type="ORF">IPF40_11955</name>
    <name evidence="4" type="ORF">IPI13_12690</name>
    <name evidence="5" type="ORF">IPP00_10030</name>
</gene>
<dbReference type="Proteomes" id="UP000886632">
    <property type="component" value="Unassembled WGS sequence"/>
</dbReference>
<dbReference type="SMART" id="SM00347">
    <property type="entry name" value="HTH_MARR"/>
    <property type="match status" value="1"/>
</dbReference>
<dbReference type="PANTHER" id="PTHR33164">
    <property type="entry name" value="TRANSCRIPTIONAL REGULATOR, MARR FAMILY"/>
    <property type="match status" value="1"/>
</dbReference>
<reference evidence="6 7" key="1">
    <citation type="submission" date="2020-10" db="EMBL/GenBank/DDBJ databases">
        <title>Connecting structure to function with the recovery of over 1000 high-quality activated sludge metagenome-assembled genomes encoding full-length rRNA genes using long-read sequencing.</title>
        <authorList>
            <person name="Singleton C.M."/>
            <person name="Petriglieri F."/>
            <person name="Kristensen J.M."/>
            <person name="Kirkegaard R.H."/>
            <person name="Michaelsen T.Y."/>
            <person name="Andersen M.H."/>
            <person name="Karst S.M."/>
            <person name="Dueholm M.S."/>
            <person name="Nielsen P.H."/>
            <person name="Albertsen M."/>
        </authorList>
    </citation>
    <scope>NUCLEOTIDE SEQUENCE [LARGE SCALE GENOMIC DNA]</scope>
    <source>
        <strain evidence="3">AalE_18-Q3-R2-46_BAT3C.188</strain>
        <strain evidence="4">Ega_18-Q3-R5-49_MAXAC.001</strain>
        <strain evidence="5">Ribe_18-Q3-R11-54_MAXAC.001</strain>
    </source>
</reference>